<comment type="caution">
    <text evidence="2">The sequence shown here is derived from an EMBL/GenBank/DDBJ whole genome shotgun (WGS) entry which is preliminary data.</text>
</comment>
<gene>
    <name evidence="2" type="ORF">BGZ65_010551</name>
</gene>
<feature type="compositionally biased region" description="Basic and acidic residues" evidence="1">
    <location>
        <begin position="18"/>
        <end position="47"/>
    </location>
</feature>
<feature type="non-terminal residue" evidence="2">
    <location>
        <position position="112"/>
    </location>
</feature>
<evidence type="ECO:0000313" key="2">
    <source>
        <dbReference type="EMBL" id="KAF9945618.1"/>
    </source>
</evidence>
<reference evidence="2" key="1">
    <citation type="journal article" date="2020" name="Fungal Divers.">
        <title>Resolving the Mortierellaceae phylogeny through synthesis of multi-gene phylogenetics and phylogenomics.</title>
        <authorList>
            <person name="Vandepol N."/>
            <person name="Liber J."/>
            <person name="Desiro A."/>
            <person name="Na H."/>
            <person name="Kennedy M."/>
            <person name="Barry K."/>
            <person name="Grigoriev I.V."/>
            <person name="Miller A.N."/>
            <person name="O'Donnell K."/>
            <person name="Stajich J.E."/>
            <person name="Bonito G."/>
        </authorList>
    </citation>
    <scope>NUCLEOTIDE SEQUENCE</scope>
    <source>
        <strain evidence="2">MES-2147</strain>
    </source>
</reference>
<dbReference type="AlphaFoldDB" id="A0A9P6IS14"/>
<dbReference type="EMBL" id="JAAAHW010007958">
    <property type="protein sequence ID" value="KAF9945618.1"/>
    <property type="molecule type" value="Genomic_DNA"/>
</dbReference>
<proteinExistence type="predicted"/>
<evidence type="ECO:0000256" key="1">
    <source>
        <dbReference type="SAM" id="MobiDB-lite"/>
    </source>
</evidence>
<keyword evidence="3" id="KW-1185">Reference proteome</keyword>
<feature type="compositionally biased region" description="Low complexity" evidence="1">
    <location>
        <begin position="78"/>
        <end position="91"/>
    </location>
</feature>
<protein>
    <submittedName>
        <fullName evidence="2">Uncharacterized protein</fullName>
    </submittedName>
</protein>
<accession>A0A9P6IS14</accession>
<name>A0A9P6IS14_9FUNG</name>
<sequence>MVQSESSFPRRGSVAEAQKSKGKEGDAGKGRSDHNRSTIQHPKEELSQHSLKSASKIRSVHERTTANSGASPSPQTPKPLTATTSPSLSTSGDRVIMAATVEKLVQKLTSEI</sequence>
<organism evidence="2 3">
    <name type="scientific">Modicella reniformis</name>
    <dbReference type="NCBI Taxonomy" id="1440133"/>
    <lineage>
        <taxon>Eukaryota</taxon>
        <taxon>Fungi</taxon>
        <taxon>Fungi incertae sedis</taxon>
        <taxon>Mucoromycota</taxon>
        <taxon>Mortierellomycotina</taxon>
        <taxon>Mortierellomycetes</taxon>
        <taxon>Mortierellales</taxon>
        <taxon>Mortierellaceae</taxon>
        <taxon>Modicella</taxon>
    </lineage>
</organism>
<feature type="region of interest" description="Disordered" evidence="1">
    <location>
        <begin position="1"/>
        <end position="94"/>
    </location>
</feature>
<evidence type="ECO:0000313" key="3">
    <source>
        <dbReference type="Proteomes" id="UP000749646"/>
    </source>
</evidence>
<dbReference type="Proteomes" id="UP000749646">
    <property type="component" value="Unassembled WGS sequence"/>
</dbReference>